<dbReference type="EMBL" id="OX365700">
    <property type="protein sequence ID" value="CAI4030584.1"/>
    <property type="molecule type" value="Genomic_DNA"/>
</dbReference>
<dbReference type="RefSeq" id="WP_289267568.1">
    <property type="nucleotide sequence ID" value="NZ_OX365700.1"/>
</dbReference>
<proteinExistence type="predicted"/>
<evidence type="ECO:0000313" key="2">
    <source>
        <dbReference type="EMBL" id="CAI4030584.1"/>
    </source>
</evidence>
<dbReference type="KEGG" id="nti:DNFV4_01012"/>
<feature type="region of interest" description="Disordered" evidence="1">
    <location>
        <begin position="30"/>
        <end position="61"/>
    </location>
</feature>
<sequence>MMDMSSVIDAGLVLMGCLAVLMTGVGLLSSESVSGSSTVSTSHESSHRQSAPADIPVRKAA</sequence>
<evidence type="ECO:0000256" key="1">
    <source>
        <dbReference type="SAM" id="MobiDB-lite"/>
    </source>
</evidence>
<protein>
    <submittedName>
        <fullName evidence="2">Uncharacterized protein</fullName>
    </submittedName>
</protein>
<organism evidence="2 3">
    <name type="scientific">Nitrospira tepida</name>
    <dbReference type="NCBI Taxonomy" id="2973512"/>
    <lineage>
        <taxon>Bacteria</taxon>
        <taxon>Pseudomonadati</taxon>
        <taxon>Nitrospirota</taxon>
        <taxon>Nitrospiria</taxon>
        <taxon>Nitrospirales</taxon>
        <taxon>Nitrospiraceae</taxon>
        <taxon>Nitrospira</taxon>
    </lineage>
</organism>
<keyword evidence="3" id="KW-1185">Reference proteome</keyword>
<reference evidence="2" key="1">
    <citation type="submission" date="2022-10" db="EMBL/GenBank/DDBJ databases">
        <authorList>
            <person name="Koch H."/>
        </authorList>
    </citation>
    <scope>NUCLEOTIDE SEQUENCE</scope>
    <source>
        <strain evidence="2">DNF</strain>
    </source>
</reference>
<dbReference type="AlphaFoldDB" id="A0AA86MWV9"/>
<dbReference type="Proteomes" id="UP001179121">
    <property type="component" value="Chromosome"/>
</dbReference>
<evidence type="ECO:0000313" key="3">
    <source>
        <dbReference type="Proteomes" id="UP001179121"/>
    </source>
</evidence>
<name>A0AA86MWV9_9BACT</name>
<feature type="compositionally biased region" description="Low complexity" evidence="1">
    <location>
        <begin position="30"/>
        <end position="43"/>
    </location>
</feature>
<accession>A0AA86MWV9</accession>
<gene>
    <name evidence="2" type="ORF">DNFV4_01012</name>
</gene>